<dbReference type="RefSeq" id="WP_109612299.1">
    <property type="nucleotide sequence ID" value="NZ_QGGG01000004.1"/>
</dbReference>
<dbReference type="EMBL" id="QGGG01000004">
    <property type="protein sequence ID" value="PWJ84880.1"/>
    <property type="molecule type" value="Genomic_DNA"/>
</dbReference>
<dbReference type="PANTHER" id="PTHR30349:SF64">
    <property type="entry name" value="PROPHAGE INTEGRASE INTD-RELATED"/>
    <property type="match status" value="1"/>
</dbReference>
<dbReference type="InterPro" id="IPR013762">
    <property type="entry name" value="Integrase-like_cat_sf"/>
</dbReference>
<dbReference type="InterPro" id="IPR044068">
    <property type="entry name" value="CB"/>
</dbReference>
<dbReference type="Gene3D" id="1.10.443.10">
    <property type="entry name" value="Intergrase catalytic core"/>
    <property type="match status" value="1"/>
</dbReference>
<dbReference type="Proteomes" id="UP000245396">
    <property type="component" value="Unassembled WGS sequence"/>
</dbReference>
<evidence type="ECO:0000313" key="8">
    <source>
        <dbReference type="EMBL" id="PWJ84880.1"/>
    </source>
</evidence>
<protein>
    <submittedName>
        <fullName evidence="8">Site-specific recombinase XerC</fullName>
    </submittedName>
</protein>
<organism evidence="8 9">
    <name type="scientific">Pseudaminobacter salicylatoxidans</name>
    <dbReference type="NCBI Taxonomy" id="93369"/>
    <lineage>
        <taxon>Bacteria</taxon>
        <taxon>Pseudomonadati</taxon>
        <taxon>Pseudomonadota</taxon>
        <taxon>Alphaproteobacteria</taxon>
        <taxon>Hyphomicrobiales</taxon>
        <taxon>Phyllobacteriaceae</taxon>
        <taxon>Pseudaminobacter</taxon>
    </lineage>
</organism>
<dbReference type="InterPro" id="IPR010998">
    <property type="entry name" value="Integrase_recombinase_N"/>
</dbReference>
<dbReference type="InterPro" id="IPR050090">
    <property type="entry name" value="Tyrosine_recombinase_XerCD"/>
</dbReference>
<evidence type="ECO:0000313" key="9">
    <source>
        <dbReference type="Proteomes" id="UP000245396"/>
    </source>
</evidence>
<dbReference type="InterPro" id="IPR011010">
    <property type="entry name" value="DNA_brk_join_enz"/>
</dbReference>
<keyword evidence="4" id="KW-0233">DNA recombination</keyword>
<evidence type="ECO:0000256" key="4">
    <source>
        <dbReference type="ARBA" id="ARBA00023172"/>
    </source>
</evidence>
<feature type="domain" description="Tyr recombinase" evidence="6">
    <location>
        <begin position="187"/>
        <end position="384"/>
    </location>
</feature>
<dbReference type="AlphaFoldDB" id="A0A316C579"/>
<gene>
    <name evidence="8" type="ORF">C7441_104148</name>
</gene>
<comment type="caution">
    <text evidence="8">The sequence shown here is derived from an EMBL/GenBank/DDBJ whole genome shotgun (WGS) entry which is preliminary data.</text>
</comment>
<dbReference type="Pfam" id="PF00589">
    <property type="entry name" value="Phage_integrase"/>
    <property type="match status" value="1"/>
</dbReference>
<evidence type="ECO:0000256" key="1">
    <source>
        <dbReference type="ARBA" id="ARBA00008857"/>
    </source>
</evidence>
<dbReference type="Gene3D" id="1.10.150.130">
    <property type="match status" value="1"/>
</dbReference>
<keyword evidence="9" id="KW-1185">Reference proteome</keyword>
<evidence type="ECO:0000256" key="5">
    <source>
        <dbReference type="PROSITE-ProRule" id="PRU01248"/>
    </source>
</evidence>
<keyword evidence="2" id="KW-0229">DNA integration</keyword>
<dbReference type="OrthoDB" id="9785687at2"/>
<dbReference type="GO" id="GO:0006310">
    <property type="term" value="P:DNA recombination"/>
    <property type="evidence" value="ECO:0007669"/>
    <property type="project" value="UniProtKB-KW"/>
</dbReference>
<evidence type="ECO:0000256" key="2">
    <source>
        <dbReference type="ARBA" id="ARBA00022908"/>
    </source>
</evidence>
<evidence type="ECO:0000256" key="3">
    <source>
        <dbReference type="ARBA" id="ARBA00023125"/>
    </source>
</evidence>
<dbReference type="CDD" id="cd01189">
    <property type="entry name" value="INT_ICEBs1_C_like"/>
    <property type="match status" value="1"/>
</dbReference>
<dbReference type="GO" id="GO:0015074">
    <property type="term" value="P:DNA integration"/>
    <property type="evidence" value="ECO:0007669"/>
    <property type="project" value="UniProtKB-KW"/>
</dbReference>
<name>A0A316C579_PSESE</name>
<feature type="domain" description="Core-binding (CB)" evidence="7">
    <location>
        <begin position="65"/>
        <end position="163"/>
    </location>
</feature>
<dbReference type="PROSITE" id="PS51900">
    <property type="entry name" value="CB"/>
    <property type="match status" value="1"/>
</dbReference>
<dbReference type="InterPro" id="IPR002104">
    <property type="entry name" value="Integrase_catalytic"/>
</dbReference>
<sequence>MATVIKRKWKTSKGETREAWVLAYTDAGGNRHKEQFTKKREADARRVEVEGQVSKGTFRADAANTTVDDAVGDYVKYLEGRNKRGEKVTQLYLKTTKAHLRNYVSPNEDQNVEFDGGIGATKLSQLTARGVGDFRDSLRDAGVSVPTTRQILGSLSRTLGYAVSSDKVAVNVAAGVRVIGKRDDGPKKIVPPTKEAMAAILRYADQDFRIKIMFAAASGLRASELHAMPWGNLDLESGSVKVDRRVDAFGNLDVTKSDAGMRSVPLGAAVITALKEWRTRSKHTKDDDLVFPNNTGAFTNHDNMMKRKYKPLLKLAAKKEAEAKRKFSSVGWHALRHFAISTWIEAGLTPKTVQTFAGHSTLAITMDRYGHLFPSDDHKATMDKIAASIFRDGAQMAHDTPKAAE</sequence>
<keyword evidence="3 5" id="KW-0238">DNA-binding</keyword>
<reference evidence="8 9" key="1">
    <citation type="submission" date="2018-05" db="EMBL/GenBank/DDBJ databases">
        <title>Genomic Encyclopedia of Type Strains, Phase IV (KMG-IV): sequencing the most valuable type-strain genomes for metagenomic binning, comparative biology and taxonomic classification.</title>
        <authorList>
            <person name="Goeker M."/>
        </authorList>
    </citation>
    <scope>NUCLEOTIDE SEQUENCE [LARGE SCALE GENOMIC DNA]</scope>
    <source>
        <strain evidence="8 9">DSM 6986</strain>
    </source>
</reference>
<dbReference type="SUPFAM" id="SSF56349">
    <property type="entry name" value="DNA breaking-rejoining enzymes"/>
    <property type="match status" value="1"/>
</dbReference>
<comment type="similarity">
    <text evidence="1">Belongs to the 'phage' integrase family.</text>
</comment>
<evidence type="ECO:0000259" key="7">
    <source>
        <dbReference type="PROSITE" id="PS51900"/>
    </source>
</evidence>
<evidence type="ECO:0000259" key="6">
    <source>
        <dbReference type="PROSITE" id="PS51898"/>
    </source>
</evidence>
<accession>A0A316C579</accession>
<dbReference type="GO" id="GO:0003677">
    <property type="term" value="F:DNA binding"/>
    <property type="evidence" value="ECO:0007669"/>
    <property type="project" value="UniProtKB-UniRule"/>
</dbReference>
<dbReference type="PANTHER" id="PTHR30349">
    <property type="entry name" value="PHAGE INTEGRASE-RELATED"/>
    <property type="match status" value="1"/>
</dbReference>
<dbReference type="PROSITE" id="PS51898">
    <property type="entry name" value="TYR_RECOMBINASE"/>
    <property type="match status" value="1"/>
</dbReference>
<proteinExistence type="inferred from homology"/>